<keyword evidence="2" id="KW-1003">Cell membrane</keyword>
<dbReference type="GO" id="GO:0006508">
    <property type="term" value="P:proteolysis"/>
    <property type="evidence" value="ECO:0007669"/>
    <property type="project" value="UniProtKB-KW"/>
</dbReference>
<evidence type="ECO:0000256" key="3">
    <source>
        <dbReference type="ARBA" id="ARBA00022670"/>
    </source>
</evidence>
<feature type="transmembrane region" description="Helical" evidence="8">
    <location>
        <begin position="26"/>
        <end position="44"/>
    </location>
</feature>
<dbReference type="GO" id="GO:0008233">
    <property type="term" value="F:peptidase activity"/>
    <property type="evidence" value="ECO:0007669"/>
    <property type="project" value="UniProtKB-KW"/>
</dbReference>
<dbReference type="InterPro" id="IPR014263">
    <property type="entry name" value="Methanolan_biosynth_EpsI"/>
</dbReference>
<feature type="transmembrane region" description="Helical" evidence="8">
    <location>
        <begin position="59"/>
        <end position="75"/>
    </location>
</feature>
<evidence type="ECO:0000256" key="6">
    <source>
        <dbReference type="ARBA" id="ARBA00022989"/>
    </source>
</evidence>
<dbReference type="NCBIfam" id="TIGR04178">
    <property type="entry name" value="exo_archaeo"/>
    <property type="match status" value="1"/>
</dbReference>
<name>A0A8H9D9V8_9PROT</name>
<evidence type="ECO:0000256" key="4">
    <source>
        <dbReference type="ARBA" id="ARBA00022692"/>
    </source>
</evidence>
<comment type="caution">
    <text evidence="10">The sequence shown here is derived from an EMBL/GenBank/DDBJ whole genome shotgun (WGS) entry which is preliminary data.</text>
</comment>
<keyword evidence="6 8" id="KW-1133">Transmembrane helix</keyword>
<dbReference type="EMBL" id="CAJNAP010000034">
    <property type="protein sequence ID" value="CAE6512987.1"/>
    <property type="molecule type" value="Genomic_DNA"/>
</dbReference>
<dbReference type="Pfam" id="PF09721">
    <property type="entry name" value="Exosortase_EpsH"/>
    <property type="match status" value="1"/>
</dbReference>
<feature type="transmembrane region" description="Helical" evidence="8">
    <location>
        <begin position="91"/>
        <end position="111"/>
    </location>
</feature>
<evidence type="ECO:0000256" key="1">
    <source>
        <dbReference type="ARBA" id="ARBA00004651"/>
    </source>
</evidence>
<keyword evidence="4 8" id="KW-0812">Transmembrane</keyword>
<dbReference type="NCBIfam" id="TIGR02602">
    <property type="entry name" value="8TM_EpsH"/>
    <property type="match status" value="1"/>
</dbReference>
<dbReference type="InterPro" id="IPR013426">
    <property type="entry name" value="EpsH-like"/>
</dbReference>
<sequence>MSNVDKAMNTRLSAEIGGDISTRSQLAPVFIVLLVISLILGVYYEVTWSIVSIWMRSETYAHGFLIFPFSAYMIWKQRHRLDALRCQPSIGWVWVLGVIGLSWLLATLASVQIVEQYALIAMIPVTVCIIMGYRVAWAIAFPLAYLFFAVPVGDALIPPLIDFTADFTVAALQMTGVPVYREGTFFSIPSGNWSVVEACSGLRYLIASVTLGTLYAYLTYRSWVRRVLFIILSIIVPIIANGMRAYMIVMTGHLSDMQLAVGVDHLIYGWIFFGLVMILLFWIGSFWREDQEDQSETGNGKQAITDHQTNGTVSLKQTLLAASLVVITVSIWPAYAIYLESISQNDTSPEIDIADPLGKWRVNSEPFVNWAPTYVGEPHKFYYHFEGADQAVGVYITYYRNQNQGSELINSGNVLVSDKYSGWRHLRSTKRNISLGSEALLVTQHQLTAHTNNLLAWRWYWLGNEQTANPYLAKAILAINKLLGEGDDGAEIIVTAIYDDRPEEAEVVLQGFIDDMFPAIASGLSTAYYGEQ</sequence>
<organism evidence="10 11">
    <name type="scientific">Nitrosomonas nitrosa</name>
    <dbReference type="NCBI Taxonomy" id="52442"/>
    <lineage>
        <taxon>Bacteria</taxon>
        <taxon>Pseudomonadati</taxon>
        <taxon>Pseudomonadota</taxon>
        <taxon>Betaproteobacteria</taxon>
        <taxon>Nitrosomonadales</taxon>
        <taxon>Nitrosomonadaceae</taxon>
        <taxon>Nitrosomonas</taxon>
    </lineage>
</organism>
<proteinExistence type="predicted"/>
<evidence type="ECO:0000256" key="5">
    <source>
        <dbReference type="ARBA" id="ARBA00022801"/>
    </source>
</evidence>
<keyword evidence="5" id="KW-0378">Hydrolase</keyword>
<dbReference type="NCBIfam" id="TIGR02914">
    <property type="entry name" value="EpsI_fam"/>
    <property type="match status" value="1"/>
</dbReference>
<gene>
    <name evidence="10" type="ORF">NMYAN_40198</name>
</gene>
<feature type="domain" description="Methanolan biosynthesis EpsI" evidence="9">
    <location>
        <begin position="325"/>
        <end position="521"/>
    </location>
</feature>
<feature type="transmembrane region" description="Helical" evidence="8">
    <location>
        <begin position="267"/>
        <end position="287"/>
    </location>
</feature>
<keyword evidence="3" id="KW-0645">Protease</keyword>
<dbReference type="AlphaFoldDB" id="A0A8H9D9V8"/>
<dbReference type="InterPro" id="IPR017540">
    <property type="entry name" value="Exosortase-1"/>
</dbReference>
<dbReference type="GO" id="GO:0005886">
    <property type="term" value="C:plasma membrane"/>
    <property type="evidence" value="ECO:0007669"/>
    <property type="project" value="UniProtKB-SubCell"/>
</dbReference>
<reference evidence="10" key="1">
    <citation type="submission" date="2021-02" db="EMBL/GenBank/DDBJ databases">
        <authorList>
            <person name="Han P."/>
        </authorList>
    </citation>
    <scope>NUCLEOTIDE SEQUENCE</scope>
    <source>
        <strain evidence="10">Nitrosomonas nitrosa 18-3D</strain>
    </source>
</reference>
<dbReference type="InterPro" id="IPR019127">
    <property type="entry name" value="Exosortase"/>
</dbReference>
<feature type="transmembrane region" description="Helical" evidence="8">
    <location>
        <begin position="227"/>
        <end position="247"/>
    </location>
</feature>
<evidence type="ECO:0000313" key="10">
    <source>
        <dbReference type="EMBL" id="CAE6512987.1"/>
    </source>
</evidence>
<feature type="transmembrane region" description="Helical" evidence="8">
    <location>
        <begin position="117"/>
        <end position="136"/>
    </location>
</feature>
<evidence type="ECO:0000256" key="2">
    <source>
        <dbReference type="ARBA" id="ARBA00022475"/>
    </source>
</evidence>
<feature type="transmembrane region" description="Helical" evidence="8">
    <location>
        <begin position="202"/>
        <end position="220"/>
    </location>
</feature>
<comment type="subcellular location">
    <subcellularLocation>
        <location evidence="1">Cell membrane</location>
        <topology evidence="1">Multi-pass membrane protein</topology>
    </subcellularLocation>
</comment>
<dbReference type="NCBIfam" id="TIGR03109">
    <property type="entry name" value="exosort_XrtA"/>
    <property type="match status" value="1"/>
</dbReference>
<keyword evidence="7 8" id="KW-0472">Membrane</keyword>
<evidence type="ECO:0000313" key="11">
    <source>
        <dbReference type="Proteomes" id="UP000601736"/>
    </source>
</evidence>
<dbReference type="Pfam" id="PF11984">
    <property type="entry name" value="DUF3485"/>
    <property type="match status" value="1"/>
</dbReference>
<accession>A0A8H9D9V8</accession>
<evidence type="ECO:0000256" key="8">
    <source>
        <dbReference type="SAM" id="Phobius"/>
    </source>
</evidence>
<evidence type="ECO:0000256" key="7">
    <source>
        <dbReference type="ARBA" id="ARBA00023136"/>
    </source>
</evidence>
<protein>
    <submittedName>
        <fullName evidence="10">Exosortase A</fullName>
    </submittedName>
</protein>
<feature type="transmembrane region" description="Helical" evidence="8">
    <location>
        <begin position="319"/>
        <end position="338"/>
    </location>
</feature>
<dbReference type="InterPro" id="IPR026392">
    <property type="entry name" value="Exo/Archaeosortase_dom"/>
</dbReference>
<dbReference type="Proteomes" id="UP000601736">
    <property type="component" value="Unassembled WGS sequence"/>
</dbReference>
<dbReference type="RefSeq" id="WP_239654234.1">
    <property type="nucleotide sequence ID" value="NZ_CAJNAP010000034.1"/>
</dbReference>
<evidence type="ECO:0000259" key="9">
    <source>
        <dbReference type="Pfam" id="PF11984"/>
    </source>
</evidence>